<dbReference type="Proteomes" id="UP000237350">
    <property type="component" value="Unassembled WGS sequence"/>
</dbReference>
<dbReference type="InterPro" id="IPR011990">
    <property type="entry name" value="TPR-like_helical_dom_sf"/>
</dbReference>
<proteinExistence type="predicted"/>
<reference evidence="2" key="1">
    <citation type="submission" date="2015-12" db="EMBL/GenBank/DDBJ databases">
        <authorList>
            <person name="Lodha T.D."/>
            <person name="Chintalapati S."/>
            <person name="Chintalapati V.R."/>
            <person name="Sravanthi T."/>
        </authorList>
    </citation>
    <scope>NUCLEOTIDE SEQUENCE [LARGE SCALE GENOMIC DNA]</scope>
    <source>
        <strain evidence="2">JC133</strain>
    </source>
</reference>
<dbReference type="SUPFAM" id="SSF48452">
    <property type="entry name" value="TPR-like"/>
    <property type="match status" value="1"/>
</dbReference>
<evidence type="ECO:0000313" key="2">
    <source>
        <dbReference type="Proteomes" id="UP000237350"/>
    </source>
</evidence>
<name>A0A2S4JRY7_9SPIO</name>
<protein>
    <submittedName>
        <fullName evidence="1">Uncharacterized protein</fullName>
    </submittedName>
</protein>
<keyword evidence="2" id="KW-1185">Reference proteome</keyword>
<comment type="caution">
    <text evidence="1">The sequence shown here is derived from an EMBL/GenBank/DDBJ whole genome shotgun (WGS) entry which is preliminary data.</text>
</comment>
<dbReference type="AlphaFoldDB" id="A0A2S4JRY7"/>
<dbReference type="Gene3D" id="1.25.40.10">
    <property type="entry name" value="Tetratricopeptide repeat domain"/>
    <property type="match status" value="1"/>
</dbReference>
<dbReference type="EMBL" id="LPWH01000062">
    <property type="protein sequence ID" value="POR02285.1"/>
    <property type="molecule type" value="Genomic_DNA"/>
</dbReference>
<gene>
    <name evidence="1" type="ORF">AU468_06765</name>
</gene>
<evidence type="ECO:0000313" key="1">
    <source>
        <dbReference type="EMBL" id="POR02285.1"/>
    </source>
</evidence>
<accession>A0A2S4JRY7</accession>
<dbReference type="RefSeq" id="WP_181015431.1">
    <property type="nucleotide sequence ID" value="NZ_LPWH01000062.1"/>
</dbReference>
<organism evidence="1 2">
    <name type="scientific">Alkalispirochaeta sphaeroplastigenens</name>
    <dbReference type="NCBI Taxonomy" id="1187066"/>
    <lineage>
        <taxon>Bacteria</taxon>
        <taxon>Pseudomonadati</taxon>
        <taxon>Spirochaetota</taxon>
        <taxon>Spirochaetia</taxon>
        <taxon>Spirochaetales</taxon>
        <taxon>Spirochaetaceae</taxon>
        <taxon>Alkalispirochaeta</taxon>
    </lineage>
</organism>
<sequence length="287" mass="31916">MTKAVYLFWSVFLCWLVPFGVFLPPGLPARELLARELPARELPARELPARELSPREIPADLHHRVYRAYLEGDLGLWATAIERFEAASTAGAGGNDLFPLVLARYGYIGALLGEGEQDLAREHLARARQELATLMDQSPDDPRLWALRGAFSGFRILLRPLSALRFGPEASRSLDRAMELDPREPLVWLERANALFHRPAAFGGSKESARESYGEAVRLFEENLEPGQEWLYLNSLIGLARSLCHIGDNESALAALERALAFEPDLGWVREKLLPALAGGYCQGDTP</sequence>